<keyword evidence="5 6" id="KW-0472">Membrane</keyword>
<keyword evidence="4 6" id="KW-1133">Transmembrane helix</keyword>
<protein>
    <recommendedName>
        <fullName evidence="9">DUF423 domain-containing protein</fullName>
    </recommendedName>
</protein>
<organism evidence="7 8">
    <name type="scientific">Paenibacillus yonginensis</name>
    <dbReference type="NCBI Taxonomy" id="1462996"/>
    <lineage>
        <taxon>Bacteria</taxon>
        <taxon>Bacillati</taxon>
        <taxon>Bacillota</taxon>
        <taxon>Bacilli</taxon>
        <taxon>Bacillales</taxon>
        <taxon>Paenibacillaceae</taxon>
        <taxon>Paenibacillus</taxon>
    </lineage>
</organism>
<reference evidence="7 8" key="1">
    <citation type="submission" date="2016-01" db="EMBL/GenBank/DDBJ databases">
        <title>Complete Genome Sequence of Paenibacillus yonginensis DCY84, a novel Plant Growth-Promoting Bacteria with Elicitation of Induced Systemic Resistance.</title>
        <authorList>
            <person name="Kim Y.J."/>
            <person name="Yang D.C."/>
            <person name="Sukweenadhi J."/>
        </authorList>
    </citation>
    <scope>NUCLEOTIDE SEQUENCE [LARGE SCALE GENOMIC DNA]</scope>
    <source>
        <strain evidence="7 8">DCY84</strain>
    </source>
</reference>
<evidence type="ECO:0000313" key="7">
    <source>
        <dbReference type="EMBL" id="ANS76618.1"/>
    </source>
</evidence>
<dbReference type="GO" id="GO:0005886">
    <property type="term" value="C:plasma membrane"/>
    <property type="evidence" value="ECO:0007669"/>
    <property type="project" value="TreeGrafter"/>
</dbReference>
<evidence type="ECO:0008006" key="9">
    <source>
        <dbReference type="Google" id="ProtNLM"/>
    </source>
</evidence>
<keyword evidence="8" id="KW-1185">Reference proteome</keyword>
<dbReference type="PANTHER" id="PTHR43461:SF1">
    <property type="entry name" value="TRANSMEMBRANE PROTEIN 256"/>
    <property type="match status" value="1"/>
</dbReference>
<dbReference type="AlphaFoldDB" id="A0A1B1N598"/>
<evidence type="ECO:0000256" key="2">
    <source>
        <dbReference type="ARBA" id="ARBA00009694"/>
    </source>
</evidence>
<feature type="transmembrane region" description="Helical" evidence="6">
    <location>
        <begin position="78"/>
        <end position="98"/>
    </location>
</feature>
<dbReference type="InterPro" id="IPR006696">
    <property type="entry name" value="DUF423"/>
</dbReference>
<evidence type="ECO:0000313" key="8">
    <source>
        <dbReference type="Proteomes" id="UP000092573"/>
    </source>
</evidence>
<accession>A0A1B1N598</accession>
<dbReference type="PANTHER" id="PTHR43461">
    <property type="entry name" value="TRANSMEMBRANE PROTEIN 256"/>
    <property type="match status" value="1"/>
</dbReference>
<evidence type="ECO:0000256" key="1">
    <source>
        <dbReference type="ARBA" id="ARBA00004141"/>
    </source>
</evidence>
<dbReference type="KEGG" id="pyg:AWM70_20235"/>
<gene>
    <name evidence="7" type="ORF">AWM70_20235</name>
</gene>
<evidence type="ECO:0000256" key="5">
    <source>
        <dbReference type="ARBA" id="ARBA00023136"/>
    </source>
</evidence>
<evidence type="ECO:0000256" key="4">
    <source>
        <dbReference type="ARBA" id="ARBA00022989"/>
    </source>
</evidence>
<feature type="transmembrane region" description="Helical" evidence="6">
    <location>
        <begin position="46"/>
        <end position="66"/>
    </location>
</feature>
<dbReference type="Pfam" id="PF04241">
    <property type="entry name" value="DUF423"/>
    <property type="match status" value="1"/>
</dbReference>
<dbReference type="Proteomes" id="UP000092573">
    <property type="component" value="Chromosome"/>
</dbReference>
<keyword evidence="3 6" id="KW-0812">Transmembrane</keyword>
<dbReference type="EMBL" id="CP014167">
    <property type="protein sequence ID" value="ANS76618.1"/>
    <property type="molecule type" value="Genomic_DNA"/>
</dbReference>
<name>A0A1B1N598_9BACL</name>
<feature type="transmembrane region" description="Helical" evidence="6">
    <location>
        <begin position="105"/>
        <end position="128"/>
    </location>
</feature>
<dbReference type="STRING" id="1462996.AWM70_20235"/>
<comment type="subcellular location">
    <subcellularLocation>
        <location evidence="1">Membrane</location>
        <topology evidence="1">Multi-pass membrane protein</topology>
    </subcellularLocation>
</comment>
<proteinExistence type="inferred from homology"/>
<sequence length="130" mass="13557">MAVRRCLTLNIWLGLGGIVMFLAVALGAFGAHALKNKLSDEKMKTYQTGIQYQIAHGLGLLLLGTAGDQLADSSLISWAGWLMTGGILLFSGSLYALSLSGARKLGAITPIGGVLFLAAWILVVIAAIQG</sequence>
<feature type="transmembrane region" description="Helical" evidence="6">
    <location>
        <begin position="12"/>
        <end position="34"/>
    </location>
</feature>
<comment type="similarity">
    <text evidence="2">Belongs to the UPF0382 family.</text>
</comment>
<evidence type="ECO:0000256" key="6">
    <source>
        <dbReference type="SAM" id="Phobius"/>
    </source>
</evidence>
<evidence type="ECO:0000256" key="3">
    <source>
        <dbReference type="ARBA" id="ARBA00022692"/>
    </source>
</evidence>